<evidence type="ECO:0000259" key="6">
    <source>
        <dbReference type="Pfam" id="PF01625"/>
    </source>
</evidence>
<dbReference type="InterPro" id="IPR036509">
    <property type="entry name" value="Met_Sox_Rdtase_MsrA_sf"/>
</dbReference>
<reference evidence="8" key="1">
    <citation type="journal article" date="2019" name="Int. J. Syst. Evol. Microbiol.">
        <title>The Global Catalogue of Microorganisms (GCM) 10K type strain sequencing project: providing services to taxonomists for standard genome sequencing and annotation.</title>
        <authorList>
            <consortium name="The Broad Institute Genomics Platform"/>
            <consortium name="The Broad Institute Genome Sequencing Center for Infectious Disease"/>
            <person name="Wu L."/>
            <person name="Ma J."/>
        </authorList>
    </citation>
    <scope>NUCLEOTIDE SEQUENCE [LARGE SCALE GENOMIC DNA]</scope>
    <source>
        <strain evidence="8">TISTR 932</strain>
    </source>
</reference>
<dbReference type="EMBL" id="JBHUMO010000044">
    <property type="protein sequence ID" value="MFD2729333.1"/>
    <property type="molecule type" value="Genomic_DNA"/>
</dbReference>
<dbReference type="Proteomes" id="UP001597427">
    <property type="component" value="Unassembled WGS sequence"/>
</dbReference>
<gene>
    <name evidence="5 7" type="primary">msrA</name>
    <name evidence="7" type="ORF">ACFSR0_07835</name>
</gene>
<dbReference type="SUPFAM" id="SSF55068">
    <property type="entry name" value="Peptide methionine sulfoxide reductase"/>
    <property type="match status" value="1"/>
</dbReference>
<dbReference type="RefSeq" id="WP_379981574.1">
    <property type="nucleotide sequence ID" value="NZ_JBHUMO010000044.1"/>
</dbReference>
<proteinExistence type="inferred from homology"/>
<protein>
    <recommendedName>
        <fullName evidence="5">Peptide methionine sulfoxide reductase MsrA</fullName>
        <shortName evidence="5">Protein-methionine-S-oxide reductase</shortName>
        <ecNumber evidence="5">1.8.4.11</ecNumber>
    </recommendedName>
    <alternativeName>
        <fullName evidence="5">Peptide-methionine (S)-S-oxide reductase</fullName>
        <shortName evidence="5">Peptide Met(O) reductase</shortName>
    </alternativeName>
</protein>
<dbReference type="Gene3D" id="3.30.1060.10">
    <property type="entry name" value="Peptide methionine sulphoxide reductase MsrA"/>
    <property type="match status" value="1"/>
</dbReference>
<keyword evidence="8" id="KW-1185">Reference proteome</keyword>
<dbReference type="GO" id="GO:0008113">
    <property type="term" value="F:peptide-methionine (S)-S-oxide reductase activity"/>
    <property type="evidence" value="ECO:0007669"/>
    <property type="project" value="UniProtKB-EC"/>
</dbReference>
<evidence type="ECO:0000256" key="1">
    <source>
        <dbReference type="ARBA" id="ARBA00005591"/>
    </source>
</evidence>
<evidence type="ECO:0000313" key="8">
    <source>
        <dbReference type="Proteomes" id="UP001597427"/>
    </source>
</evidence>
<comment type="catalytic activity">
    <reaction evidence="4 5">
        <text>[thioredoxin]-disulfide + L-methionine + H2O = L-methionine (S)-S-oxide + [thioredoxin]-dithiol</text>
        <dbReference type="Rhea" id="RHEA:19993"/>
        <dbReference type="Rhea" id="RHEA-COMP:10698"/>
        <dbReference type="Rhea" id="RHEA-COMP:10700"/>
        <dbReference type="ChEBI" id="CHEBI:15377"/>
        <dbReference type="ChEBI" id="CHEBI:29950"/>
        <dbReference type="ChEBI" id="CHEBI:50058"/>
        <dbReference type="ChEBI" id="CHEBI:57844"/>
        <dbReference type="ChEBI" id="CHEBI:58772"/>
        <dbReference type="EC" id="1.8.4.11"/>
    </reaction>
</comment>
<feature type="active site" evidence="5">
    <location>
        <position position="105"/>
    </location>
</feature>
<dbReference type="NCBIfam" id="TIGR00401">
    <property type="entry name" value="msrA"/>
    <property type="match status" value="1"/>
</dbReference>
<dbReference type="PANTHER" id="PTHR43774">
    <property type="entry name" value="PEPTIDE METHIONINE SULFOXIDE REDUCTASE"/>
    <property type="match status" value="1"/>
</dbReference>
<dbReference type="HAMAP" id="MF_01401">
    <property type="entry name" value="MsrA"/>
    <property type="match status" value="1"/>
</dbReference>
<comment type="caution">
    <text evidence="7">The sequence shown here is derived from an EMBL/GenBank/DDBJ whole genome shotgun (WGS) entry which is preliminary data.</text>
</comment>
<evidence type="ECO:0000256" key="4">
    <source>
        <dbReference type="ARBA" id="ARBA00048782"/>
    </source>
</evidence>
<dbReference type="Pfam" id="PF01625">
    <property type="entry name" value="PMSR"/>
    <property type="match status" value="1"/>
</dbReference>
<sequence>MKQSTEEALTTLYNLILNPRTRDWERQQLETAKQRLYNHERLADTLAQLEVVLRPLATRHSLTPDVAEFYATLAGNSDFSQPFDDHLHFTKDGPFIERAIFAGGCFWCMVEPFETRTGILAVYSGYTGGSTANPSYEEVSRGQSGHVEAVEIIFDRRKISYQQLNAIYWQLIDPTDANGQINDRGTQYRPIIFYQNAEQQHLAEQAKQAAAARYHRPIVVEIQPAQPFWLAENYHQQFYQKEKQRYHRIERARKQYLLFLKMQNNVCSFFHKAK</sequence>
<accession>A0ABW5TLL4</accession>
<evidence type="ECO:0000256" key="3">
    <source>
        <dbReference type="ARBA" id="ARBA00047806"/>
    </source>
</evidence>
<evidence type="ECO:0000313" key="7">
    <source>
        <dbReference type="EMBL" id="MFD2729333.1"/>
    </source>
</evidence>
<dbReference type="InterPro" id="IPR002569">
    <property type="entry name" value="Met_Sox_Rdtase_MsrA_dom"/>
</dbReference>
<comment type="similarity">
    <text evidence="1 5">Belongs to the MsrA Met sulfoxide reductase family.</text>
</comment>
<evidence type="ECO:0000256" key="5">
    <source>
        <dbReference type="HAMAP-Rule" id="MF_01401"/>
    </source>
</evidence>
<comment type="catalytic activity">
    <reaction evidence="3 5">
        <text>L-methionyl-[protein] + [thioredoxin]-disulfide + H2O = L-methionyl-(S)-S-oxide-[protein] + [thioredoxin]-dithiol</text>
        <dbReference type="Rhea" id="RHEA:14217"/>
        <dbReference type="Rhea" id="RHEA-COMP:10698"/>
        <dbReference type="Rhea" id="RHEA-COMP:10700"/>
        <dbReference type="Rhea" id="RHEA-COMP:12313"/>
        <dbReference type="Rhea" id="RHEA-COMP:12315"/>
        <dbReference type="ChEBI" id="CHEBI:15377"/>
        <dbReference type="ChEBI" id="CHEBI:16044"/>
        <dbReference type="ChEBI" id="CHEBI:29950"/>
        <dbReference type="ChEBI" id="CHEBI:44120"/>
        <dbReference type="ChEBI" id="CHEBI:50058"/>
        <dbReference type="EC" id="1.8.4.11"/>
    </reaction>
</comment>
<dbReference type="Pfam" id="PF08951">
    <property type="entry name" value="EntA_Immun"/>
    <property type="match status" value="1"/>
</dbReference>
<name>A0ABW5TLL4_9ENTE</name>
<dbReference type="CDD" id="cd21059">
    <property type="entry name" value="LciA-like"/>
    <property type="match status" value="1"/>
</dbReference>
<keyword evidence="2 5" id="KW-0560">Oxidoreductase</keyword>
<dbReference type="EC" id="1.8.4.11" evidence="5"/>
<evidence type="ECO:0000256" key="2">
    <source>
        <dbReference type="ARBA" id="ARBA00023002"/>
    </source>
</evidence>
<feature type="domain" description="Peptide methionine sulphoxide reductase MsrA" evidence="6">
    <location>
        <begin position="99"/>
        <end position="247"/>
    </location>
</feature>
<dbReference type="InterPro" id="IPR015046">
    <property type="entry name" value="LciA_Immunity-like"/>
</dbReference>
<dbReference type="PANTHER" id="PTHR43774:SF1">
    <property type="entry name" value="PEPTIDE METHIONINE SULFOXIDE REDUCTASE MSRA 2"/>
    <property type="match status" value="1"/>
</dbReference>
<organism evidence="7 8">
    <name type="scientific">Enterococcus camelliae</name>
    <dbReference type="NCBI Taxonomy" id="453959"/>
    <lineage>
        <taxon>Bacteria</taxon>
        <taxon>Bacillati</taxon>
        <taxon>Bacillota</taxon>
        <taxon>Bacilli</taxon>
        <taxon>Lactobacillales</taxon>
        <taxon>Enterococcaceae</taxon>
        <taxon>Enterococcus</taxon>
    </lineage>
</organism>
<comment type="function">
    <text evidence="5">Has an important function as a repair enzyme for proteins that have been inactivated by oxidation. Catalyzes the reversible oxidation-reduction of methionine sulfoxide in proteins to methionine.</text>
</comment>